<evidence type="ECO:0000256" key="2">
    <source>
        <dbReference type="SAM" id="Phobius"/>
    </source>
</evidence>
<feature type="compositionally biased region" description="Basic residues" evidence="1">
    <location>
        <begin position="41"/>
        <end position="55"/>
    </location>
</feature>
<evidence type="ECO:0000313" key="4">
    <source>
        <dbReference type="Proteomes" id="UP001516400"/>
    </source>
</evidence>
<keyword evidence="2" id="KW-1133">Transmembrane helix</keyword>
<proteinExistence type="predicted"/>
<protein>
    <recommendedName>
        <fullName evidence="5">Transmembrane protein</fullName>
    </recommendedName>
</protein>
<dbReference type="AlphaFoldDB" id="A0ABD2P7H4"/>
<accession>A0ABD2P7H4</accession>
<dbReference type="EMBL" id="JABFTP020000185">
    <property type="protein sequence ID" value="KAL3286601.1"/>
    <property type="molecule type" value="Genomic_DNA"/>
</dbReference>
<organism evidence="3 4">
    <name type="scientific">Cryptolaemus montrouzieri</name>
    <dbReference type="NCBI Taxonomy" id="559131"/>
    <lineage>
        <taxon>Eukaryota</taxon>
        <taxon>Metazoa</taxon>
        <taxon>Ecdysozoa</taxon>
        <taxon>Arthropoda</taxon>
        <taxon>Hexapoda</taxon>
        <taxon>Insecta</taxon>
        <taxon>Pterygota</taxon>
        <taxon>Neoptera</taxon>
        <taxon>Endopterygota</taxon>
        <taxon>Coleoptera</taxon>
        <taxon>Polyphaga</taxon>
        <taxon>Cucujiformia</taxon>
        <taxon>Coccinelloidea</taxon>
        <taxon>Coccinellidae</taxon>
        <taxon>Scymninae</taxon>
        <taxon>Scymnini</taxon>
        <taxon>Cryptolaemus</taxon>
    </lineage>
</organism>
<sequence>MFANKSFLIVYISSSIAIVFLILLCIFCAQSTSQITLGAPARKKKSQTPKRKRIGRKDVEDPAEKPLLSKDPSVPKVIKGPRVPPPDF</sequence>
<feature type="compositionally biased region" description="Basic and acidic residues" evidence="1">
    <location>
        <begin position="56"/>
        <end position="68"/>
    </location>
</feature>
<evidence type="ECO:0000256" key="1">
    <source>
        <dbReference type="SAM" id="MobiDB-lite"/>
    </source>
</evidence>
<keyword evidence="2" id="KW-0472">Membrane</keyword>
<evidence type="ECO:0008006" key="5">
    <source>
        <dbReference type="Google" id="ProtNLM"/>
    </source>
</evidence>
<keyword evidence="2" id="KW-0812">Transmembrane</keyword>
<feature type="transmembrane region" description="Helical" evidence="2">
    <location>
        <begin position="6"/>
        <end position="29"/>
    </location>
</feature>
<gene>
    <name evidence="3" type="ORF">HHI36_001101</name>
</gene>
<name>A0ABD2P7H4_9CUCU</name>
<evidence type="ECO:0000313" key="3">
    <source>
        <dbReference type="EMBL" id="KAL3286601.1"/>
    </source>
</evidence>
<reference evidence="3 4" key="1">
    <citation type="journal article" date="2021" name="BMC Biol.">
        <title>Horizontally acquired antibacterial genes associated with adaptive radiation of ladybird beetles.</title>
        <authorList>
            <person name="Li H.S."/>
            <person name="Tang X.F."/>
            <person name="Huang Y.H."/>
            <person name="Xu Z.Y."/>
            <person name="Chen M.L."/>
            <person name="Du X.Y."/>
            <person name="Qiu B.Y."/>
            <person name="Chen P.T."/>
            <person name="Zhang W."/>
            <person name="Slipinski A."/>
            <person name="Escalona H.E."/>
            <person name="Waterhouse R.M."/>
            <person name="Zwick A."/>
            <person name="Pang H."/>
        </authorList>
    </citation>
    <scope>NUCLEOTIDE SEQUENCE [LARGE SCALE GENOMIC DNA]</scope>
    <source>
        <strain evidence="3">SYSU2018</strain>
    </source>
</reference>
<feature type="region of interest" description="Disordered" evidence="1">
    <location>
        <begin position="38"/>
        <end position="88"/>
    </location>
</feature>
<dbReference type="Proteomes" id="UP001516400">
    <property type="component" value="Unassembled WGS sequence"/>
</dbReference>
<keyword evidence="4" id="KW-1185">Reference proteome</keyword>
<comment type="caution">
    <text evidence="3">The sequence shown here is derived from an EMBL/GenBank/DDBJ whole genome shotgun (WGS) entry which is preliminary data.</text>
</comment>